<organism evidence="1 2">
    <name type="scientific">Pseudoduganella violacea</name>
    <dbReference type="NCBI Taxonomy" id="1715466"/>
    <lineage>
        <taxon>Bacteria</taxon>
        <taxon>Pseudomonadati</taxon>
        <taxon>Pseudomonadota</taxon>
        <taxon>Betaproteobacteria</taxon>
        <taxon>Burkholderiales</taxon>
        <taxon>Oxalobacteraceae</taxon>
        <taxon>Telluria group</taxon>
        <taxon>Pseudoduganella</taxon>
    </lineage>
</organism>
<gene>
    <name evidence="1" type="ORF">FHS03_004457</name>
</gene>
<proteinExistence type="predicted"/>
<dbReference type="Proteomes" id="UP000541535">
    <property type="component" value="Unassembled WGS sequence"/>
</dbReference>
<name>A0A7W5BDW1_9BURK</name>
<dbReference type="InterPro" id="IPR011047">
    <property type="entry name" value="Quinoprotein_ADH-like_sf"/>
</dbReference>
<keyword evidence="2" id="KW-1185">Reference proteome</keyword>
<evidence type="ECO:0000313" key="2">
    <source>
        <dbReference type="Proteomes" id="UP000541535"/>
    </source>
</evidence>
<comment type="caution">
    <text evidence="1">The sequence shown here is derived from an EMBL/GenBank/DDBJ whole genome shotgun (WGS) entry which is preliminary data.</text>
</comment>
<dbReference type="EMBL" id="JACHXD010000016">
    <property type="protein sequence ID" value="MBB3121379.1"/>
    <property type="molecule type" value="Genomic_DNA"/>
</dbReference>
<dbReference type="RefSeq" id="WP_183443103.1">
    <property type="nucleotide sequence ID" value="NZ_JACHXD010000016.1"/>
</dbReference>
<dbReference type="SUPFAM" id="SSF50998">
    <property type="entry name" value="Quinoprotein alcohol dehydrogenase-like"/>
    <property type="match status" value="1"/>
</dbReference>
<reference evidence="1 2" key="1">
    <citation type="submission" date="2020-08" db="EMBL/GenBank/DDBJ databases">
        <title>Genomic Encyclopedia of Type Strains, Phase III (KMG-III): the genomes of soil and plant-associated and newly described type strains.</title>
        <authorList>
            <person name="Whitman W."/>
        </authorList>
    </citation>
    <scope>NUCLEOTIDE SEQUENCE [LARGE SCALE GENOMIC DNA]</scope>
    <source>
        <strain evidence="1 2">CECT 8897</strain>
    </source>
</reference>
<dbReference type="InterPro" id="IPR015943">
    <property type="entry name" value="WD40/YVTN_repeat-like_dom_sf"/>
</dbReference>
<protein>
    <submittedName>
        <fullName evidence="1">Uncharacterized protein</fullName>
    </submittedName>
</protein>
<dbReference type="Gene3D" id="2.130.10.10">
    <property type="entry name" value="YVTN repeat-like/Quinoprotein amine dehydrogenase"/>
    <property type="match status" value="1"/>
</dbReference>
<dbReference type="AlphaFoldDB" id="A0A7W5BDW1"/>
<sequence length="365" mass="40464">MNTTTVAIHSFPVSDVPILDARSVKADYGHLLVLTEDGTFHGINLDTGEASSLFRISLPELPGGDEGSYFGAPAFRLHASADGRFAAVVVDRGRTGIVVDMASGKLTMHLDGGDYHEHTVPFSAGFTRFQGRNVLIHRTAWNRLDAADPATGESLTSRDIAVYEAGGERPDHYLDYFHGQLRLSPDGSRLFDDGWVWHPVSVPRIWSVSDWLRSNPWESEDGPSIVDFPIREDWNIPACWIDDRHVALWGLSEWDEDEFEEVAKGPGVQILDAESKERASPERWPMDLNGGKIRELFSDGQRLYIADESGTTAWDIASRSQVSAWPNFLTHIFDAERGMLFAIKSTAISGLRLPCASGKEGRLVK</sequence>
<evidence type="ECO:0000313" key="1">
    <source>
        <dbReference type="EMBL" id="MBB3121379.1"/>
    </source>
</evidence>
<accession>A0A7W5BDW1</accession>